<proteinExistence type="predicted"/>
<dbReference type="EMBL" id="VDES01000001">
    <property type="protein sequence ID" value="MBA1373531.1"/>
    <property type="molecule type" value="Genomic_DNA"/>
</dbReference>
<evidence type="ECO:0000313" key="3">
    <source>
        <dbReference type="EMBL" id="MBA1373531.1"/>
    </source>
</evidence>
<reference evidence="3 4" key="1">
    <citation type="journal article" date="1994" name="Int. J. Syst. Bacteriol.">
        <title>Phylogenetic positions of novel aerobic, bacteriochlorophyll a-containing bacteria and description of Roseococcus thiosulfatophilus gen. nov., sp. nov., Erythromicrobium ramosum gen. nov., sp. nov., and Erythrobacter litoralis sp. nov.</title>
        <authorList>
            <person name="Yurkov V."/>
            <person name="Stackebrandt E."/>
            <person name="Holmes A."/>
            <person name="Fuerst J.A."/>
            <person name="Hugenholtz P."/>
            <person name="Golecki J."/>
            <person name="Gad'on N."/>
            <person name="Gorlenko V.M."/>
            <person name="Kompantseva E.I."/>
            <person name="Drews G."/>
        </authorList>
    </citation>
    <scope>NUCLEOTIDE SEQUENCE [LARGE SCALE GENOMIC DNA]</scope>
    <source>
        <strain evidence="3 4">KR-99</strain>
    </source>
</reference>
<keyword evidence="4" id="KW-1185">Reference proteome</keyword>
<dbReference type="InterPro" id="IPR032710">
    <property type="entry name" value="NTF2-like_dom_sf"/>
</dbReference>
<dbReference type="RefSeq" id="WP_181266551.1">
    <property type="nucleotide sequence ID" value="NZ_BAAAGB010000002.1"/>
</dbReference>
<sequence>MNRFRSAAMALTVAAGLMLPGAALAETAPAPAAPKQESSMTDPKIAVVEKMIDAWNRRDWKLVGDLFAEDGVLHSMMIEPVNGRPAIAERINALGAGIESITLHIHNIGRIGDVVVIERTDEFVYKGHHGKVPVVGILEVEGDHVKVWREYYDRAELLREMGIGEEFHKPAAAH</sequence>
<dbReference type="AlphaFoldDB" id="A0A7V8RBR8"/>
<gene>
    <name evidence="3" type="ORF">FG486_04220</name>
</gene>
<keyword evidence="1" id="KW-0732">Signal</keyword>
<accession>A0A7V8RBR8</accession>
<protein>
    <submittedName>
        <fullName evidence="3">DUF4440 domain-containing protein</fullName>
    </submittedName>
</protein>
<evidence type="ECO:0000259" key="2">
    <source>
        <dbReference type="Pfam" id="PF12680"/>
    </source>
</evidence>
<feature type="signal peptide" evidence="1">
    <location>
        <begin position="1"/>
        <end position="25"/>
    </location>
</feature>
<dbReference type="Pfam" id="PF12680">
    <property type="entry name" value="SnoaL_2"/>
    <property type="match status" value="1"/>
</dbReference>
<comment type="caution">
    <text evidence="3">The sequence shown here is derived from an EMBL/GenBank/DDBJ whole genome shotgun (WGS) entry which is preliminary data.</text>
</comment>
<dbReference type="Gene3D" id="3.10.450.50">
    <property type="match status" value="1"/>
</dbReference>
<evidence type="ECO:0000313" key="4">
    <source>
        <dbReference type="Proteomes" id="UP000589292"/>
    </source>
</evidence>
<dbReference type="SUPFAM" id="SSF54427">
    <property type="entry name" value="NTF2-like"/>
    <property type="match status" value="1"/>
</dbReference>
<feature type="chain" id="PRO_5031212402" evidence="1">
    <location>
        <begin position="26"/>
        <end position="174"/>
    </location>
</feature>
<name>A0A7V8RBR8_9SPHN</name>
<feature type="domain" description="SnoaL-like" evidence="2">
    <location>
        <begin position="48"/>
        <end position="145"/>
    </location>
</feature>
<organism evidence="3 4">
    <name type="scientific">Sphingomonas ursincola</name>
    <dbReference type="NCBI Taxonomy" id="56361"/>
    <lineage>
        <taxon>Bacteria</taxon>
        <taxon>Pseudomonadati</taxon>
        <taxon>Pseudomonadota</taxon>
        <taxon>Alphaproteobacteria</taxon>
        <taxon>Sphingomonadales</taxon>
        <taxon>Sphingomonadaceae</taxon>
        <taxon>Sphingomonas</taxon>
    </lineage>
</organism>
<evidence type="ECO:0000256" key="1">
    <source>
        <dbReference type="SAM" id="SignalP"/>
    </source>
</evidence>
<dbReference type="CDD" id="cd00531">
    <property type="entry name" value="NTF2_like"/>
    <property type="match status" value="1"/>
</dbReference>
<dbReference type="InterPro" id="IPR037401">
    <property type="entry name" value="SnoaL-like"/>
</dbReference>
<dbReference type="Proteomes" id="UP000589292">
    <property type="component" value="Unassembled WGS sequence"/>
</dbReference>